<dbReference type="Pfam" id="PF00692">
    <property type="entry name" value="dUTPase"/>
    <property type="match status" value="1"/>
</dbReference>
<keyword evidence="7" id="KW-1185">Reference proteome</keyword>
<dbReference type="NCBIfam" id="NF001862">
    <property type="entry name" value="PRK00601.1"/>
    <property type="match status" value="1"/>
</dbReference>
<comment type="similarity">
    <text evidence="1">Belongs to the dUTPase family.</text>
</comment>
<evidence type="ECO:0000313" key="7">
    <source>
        <dbReference type="Proteomes" id="UP000203651"/>
    </source>
</evidence>
<dbReference type="InterPro" id="IPR036157">
    <property type="entry name" value="dUTPase-like_sf"/>
</dbReference>
<proteinExistence type="inferred from homology"/>
<dbReference type="Proteomes" id="UP000203651">
    <property type="component" value="Segment"/>
</dbReference>
<keyword evidence="3" id="KW-0378">Hydrolase</keyword>
<organism evidence="6 7">
    <name type="scientific">Betabaculovirus altermyunipunctae</name>
    <dbReference type="NCBI Taxonomy" id="3051996"/>
    <lineage>
        <taxon>Viruses</taxon>
        <taxon>Viruses incertae sedis</taxon>
        <taxon>Naldaviricetes</taxon>
        <taxon>Lefavirales</taxon>
        <taxon>Baculoviridae</taxon>
        <taxon>Betabaculovirus</taxon>
    </lineage>
</organism>
<dbReference type="InterPro" id="IPR008181">
    <property type="entry name" value="dUTPase"/>
</dbReference>
<evidence type="ECO:0000256" key="1">
    <source>
        <dbReference type="ARBA" id="ARBA00006581"/>
    </source>
</evidence>
<reference evidence="6 7" key="1">
    <citation type="journal article" date="2017" name="PLoS ONE">
        <title>The Complete Genome Sequence of a Second Distinct Betabaculovirus from the True Armyworm, Mythimna unipuncta.</title>
        <authorList>
            <person name="Harrison R.L."/>
            <person name="Rowley D.L."/>
            <person name="Mowery J."/>
            <person name="Bauchan G.R."/>
            <person name="Theilmann D.A."/>
            <person name="Rohrmann G.F."/>
            <person name="Erlandson M.A."/>
        </authorList>
    </citation>
    <scope>NUCLEOTIDE SEQUENCE [LARGE SCALE GENOMIC DNA]</scope>
    <source>
        <strain evidence="6">MyunGV#8</strain>
    </source>
</reference>
<dbReference type="GO" id="GO:0046081">
    <property type="term" value="P:dUTP catabolic process"/>
    <property type="evidence" value="ECO:0007669"/>
    <property type="project" value="InterPro"/>
</dbReference>
<dbReference type="RefSeq" id="YP_009345816.1">
    <property type="nucleotide sequence ID" value="NC_033780.2"/>
</dbReference>
<evidence type="ECO:0000256" key="3">
    <source>
        <dbReference type="ARBA" id="ARBA00022801"/>
    </source>
</evidence>
<accession>A0A1S5YE68</accession>
<dbReference type="PANTHER" id="PTHR11241">
    <property type="entry name" value="DEOXYURIDINE 5'-TRIPHOSPHATE NUCLEOTIDOHYDROLASE"/>
    <property type="match status" value="1"/>
</dbReference>
<name>A0A1S5YE68_9BBAC</name>
<dbReference type="GO" id="GO:0004170">
    <property type="term" value="F:dUTP diphosphatase activity"/>
    <property type="evidence" value="ECO:0007669"/>
    <property type="project" value="UniProtKB-EC"/>
</dbReference>
<dbReference type="SUPFAM" id="SSF51283">
    <property type="entry name" value="dUTPase-like"/>
    <property type="match status" value="1"/>
</dbReference>
<evidence type="ECO:0000256" key="4">
    <source>
        <dbReference type="ARBA" id="ARBA00023080"/>
    </source>
</evidence>
<evidence type="ECO:0000259" key="5">
    <source>
        <dbReference type="Pfam" id="PF00692"/>
    </source>
</evidence>
<dbReference type="EMBL" id="KX855660">
    <property type="protein sequence ID" value="AQQ80365.1"/>
    <property type="molecule type" value="Genomic_DNA"/>
</dbReference>
<dbReference type="CDD" id="cd07557">
    <property type="entry name" value="trimeric_dUTPase"/>
    <property type="match status" value="1"/>
</dbReference>
<dbReference type="InterPro" id="IPR029054">
    <property type="entry name" value="dUTPase-like"/>
</dbReference>
<evidence type="ECO:0000256" key="2">
    <source>
        <dbReference type="ARBA" id="ARBA00012379"/>
    </source>
</evidence>
<dbReference type="GeneID" id="39105776"/>
<dbReference type="GO" id="GO:0000287">
    <property type="term" value="F:magnesium ion binding"/>
    <property type="evidence" value="ECO:0007669"/>
    <property type="project" value="InterPro"/>
</dbReference>
<dbReference type="Gene3D" id="2.70.40.10">
    <property type="match status" value="1"/>
</dbReference>
<dbReference type="GO" id="GO:0006226">
    <property type="term" value="P:dUMP biosynthetic process"/>
    <property type="evidence" value="ECO:0007669"/>
    <property type="project" value="InterPro"/>
</dbReference>
<dbReference type="InterPro" id="IPR033704">
    <property type="entry name" value="dUTPase_trimeric"/>
</dbReference>
<dbReference type="KEGG" id="vg:39105776"/>
<dbReference type="PANTHER" id="PTHR11241:SF0">
    <property type="entry name" value="DEOXYURIDINE 5'-TRIPHOSPHATE NUCLEOTIDOHYDROLASE"/>
    <property type="match status" value="1"/>
</dbReference>
<protein>
    <recommendedName>
        <fullName evidence="2">dUTP diphosphatase</fullName>
        <ecNumber evidence="2">3.6.1.23</ecNumber>
    </recommendedName>
</protein>
<sequence length="145" mass="15691">MVPPTPVTVMKLTALAFLPERGSAMAAGWDLRSAYDYVVPRRGRELICTDLCLVAPPGCYIRIAPRSGLASKHGIDVGAGVIDADYRGNVIIVLFNHGEEDLVVRRGDKVAQFICEKIHYSDIQEVTTLDTTQRGQGGFGSTGNN</sequence>
<feature type="domain" description="dUTPase-like" evidence="5">
    <location>
        <begin position="18"/>
        <end position="143"/>
    </location>
</feature>
<evidence type="ECO:0000313" key="6">
    <source>
        <dbReference type="EMBL" id="AQQ80365.1"/>
    </source>
</evidence>
<keyword evidence="4" id="KW-0546">Nucleotide metabolism</keyword>
<dbReference type="NCBIfam" id="TIGR00576">
    <property type="entry name" value="dut"/>
    <property type="match status" value="1"/>
</dbReference>
<dbReference type="EC" id="3.6.1.23" evidence="2"/>